<evidence type="ECO:0000313" key="2">
    <source>
        <dbReference type="EMBL" id="MCW2307722.1"/>
    </source>
</evidence>
<keyword evidence="3" id="KW-1185">Reference proteome</keyword>
<comment type="caution">
    <text evidence="2">The sequence shown here is derived from an EMBL/GenBank/DDBJ whole genome shotgun (WGS) entry which is preliminary data.</text>
</comment>
<feature type="region of interest" description="Disordered" evidence="1">
    <location>
        <begin position="1"/>
        <end position="20"/>
    </location>
</feature>
<feature type="compositionally biased region" description="Basic and acidic residues" evidence="1">
    <location>
        <begin position="33"/>
        <end position="43"/>
    </location>
</feature>
<gene>
    <name evidence="2" type="ORF">M2319_002059</name>
</gene>
<proteinExistence type="predicted"/>
<evidence type="ECO:0000313" key="3">
    <source>
        <dbReference type="Proteomes" id="UP001209755"/>
    </source>
</evidence>
<organism evidence="2 3">
    <name type="scientific">Rhodobium gokarnense</name>
    <dbReference type="NCBI Taxonomy" id="364296"/>
    <lineage>
        <taxon>Bacteria</taxon>
        <taxon>Pseudomonadati</taxon>
        <taxon>Pseudomonadota</taxon>
        <taxon>Alphaproteobacteria</taxon>
        <taxon>Hyphomicrobiales</taxon>
        <taxon>Rhodobiaceae</taxon>
        <taxon>Rhodobium</taxon>
    </lineage>
</organism>
<accession>A0ABT3HBE2</accession>
<name>A0ABT3HBE2_9HYPH</name>
<evidence type="ECO:0000256" key="1">
    <source>
        <dbReference type="SAM" id="MobiDB-lite"/>
    </source>
</evidence>
<feature type="region of interest" description="Disordered" evidence="1">
    <location>
        <begin position="29"/>
        <end position="67"/>
    </location>
</feature>
<dbReference type="EMBL" id="JAOQNS010000005">
    <property type="protein sequence ID" value="MCW2307722.1"/>
    <property type="molecule type" value="Genomic_DNA"/>
</dbReference>
<sequence>MTTPDDDTQPDGFASPPCFLHELDPAYLGLEPAEQRHARDAARRQTSKAGAECPAAPGDAPPRAPRR</sequence>
<protein>
    <submittedName>
        <fullName evidence="2">Uncharacterized protein</fullName>
    </submittedName>
</protein>
<dbReference type="Proteomes" id="UP001209755">
    <property type="component" value="Unassembled WGS sequence"/>
</dbReference>
<reference evidence="3" key="1">
    <citation type="submission" date="2023-07" db="EMBL/GenBank/DDBJ databases">
        <title>Genome sequencing of Purple Non-Sulfur Bacteria from various extreme environments.</title>
        <authorList>
            <person name="Mayer M."/>
        </authorList>
    </citation>
    <scope>NUCLEOTIDE SEQUENCE [LARGE SCALE GENOMIC DNA]</scope>
    <source>
        <strain evidence="3">DSM 17935</strain>
    </source>
</reference>